<organism evidence="1 2">
    <name type="scientific">Taenia asiatica</name>
    <name type="common">Asian tapeworm</name>
    <dbReference type="NCBI Taxonomy" id="60517"/>
    <lineage>
        <taxon>Eukaryota</taxon>
        <taxon>Metazoa</taxon>
        <taxon>Spiralia</taxon>
        <taxon>Lophotrochozoa</taxon>
        <taxon>Platyhelminthes</taxon>
        <taxon>Cestoda</taxon>
        <taxon>Eucestoda</taxon>
        <taxon>Cyclophyllidea</taxon>
        <taxon>Taeniidae</taxon>
        <taxon>Taenia</taxon>
    </lineage>
</organism>
<gene>
    <name evidence="1" type="ORF">TASK_LOCUS5858</name>
</gene>
<evidence type="ECO:0000313" key="1">
    <source>
        <dbReference type="EMBL" id="VDK35743.1"/>
    </source>
</evidence>
<evidence type="ECO:0000313" key="2">
    <source>
        <dbReference type="Proteomes" id="UP000282613"/>
    </source>
</evidence>
<accession>A0A3P6Q0L2</accession>
<dbReference type="Proteomes" id="UP000282613">
    <property type="component" value="Unassembled WGS sequence"/>
</dbReference>
<dbReference type="EMBL" id="UYRS01018447">
    <property type="protein sequence ID" value="VDK35743.1"/>
    <property type="molecule type" value="Genomic_DNA"/>
</dbReference>
<dbReference type="AlphaFoldDB" id="A0A3P6Q0L2"/>
<dbReference type="OrthoDB" id="6264257at2759"/>
<keyword evidence="2" id="KW-1185">Reference proteome</keyword>
<name>A0A3P6Q0L2_TAEAS</name>
<sequence length="247" mass="27529">MRKKANSPPILSRAALAGVKAKQDFLENQLASLKAREDCVDSLREKVREAACFSADFERRFVEKKSQLVCARTCLNSLSSNASSLQLLALGRLDSAVKSTNRLSALLNELRSQSGGEGIKLGASAALDISRLARLPRLGTCDVPYLYREICKRFNSTPFVTPIEKVLQRIHQIIVDGDSIDLVNDELDASFGSMKVLQDVLRPSLEKMQMEEKEVCVTMAAALKKIALHCAKVCEKEKHLEEVWKHW</sequence>
<reference evidence="1 2" key="1">
    <citation type="submission" date="2018-11" db="EMBL/GenBank/DDBJ databases">
        <authorList>
            <consortium name="Pathogen Informatics"/>
        </authorList>
    </citation>
    <scope>NUCLEOTIDE SEQUENCE [LARGE SCALE GENOMIC DNA]</scope>
</reference>
<protein>
    <submittedName>
        <fullName evidence="1">Uncharacterized protein</fullName>
    </submittedName>
</protein>
<proteinExistence type="predicted"/>